<evidence type="ECO:0000313" key="2">
    <source>
        <dbReference type="Proteomes" id="UP000193920"/>
    </source>
</evidence>
<proteinExistence type="predicted"/>
<accession>A0A1Y2DDJ4</accession>
<dbReference type="EMBL" id="MCOG01000070">
    <property type="protein sequence ID" value="ORY57353.1"/>
    <property type="molecule type" value="Genomic_DNA"/>
</dbReference>
<gene>
    <name evidence="1" type="ORF">LY90DRAFT_506507</name>
</gene>
<organism evidence="1 2">
    <name type="scientific">Neocallimastix californiae</name>
    <dbReference type="NCBI Taxonomy" id="1754190"/>
    <lineage>
        <taxon>Eukaryota</taxon>
        <taxon>Fungi</taxon>
        <taxon>Fungi incertae sedis</taxon>
        <taxon>Chytridiomycota</taxon>
        <taxon>Chytridiomycota incertae sedis</taxon>
        <taxon>Neocallimastigomycetes</taxon>
        <taxon>Neocallimastigales</taxon>
        <taxon>Neocallimastigaceae</taxon>
        <taxon>Neocallimastix</taxon>
    </lineage>
</organism>
<name>A0A1Y2DDJ4_9FUNG</name>
<dbReference type="OrthoDB" id="2177944at2759"/>
<protein>
    <submittedName>
        <fullName evidence="1">Uncharacterized protein</fullName>
    </submittedName>
</protein>
<dbReference type="AlphaFoldDB" id="A0A1Y2DDJ4"/>
<comment type="caution">
    <text evidence="1">The sequence shown here is derived from an EMBL/GenBank/DDBJ whole genome shotgun (WGS) entry which is preliminary data.</text>
</comment>
<dbReference type="Proteomes" id="UP000193920">
    <property type="component" value="Unassembled WGS sequence"/>
</dbReference>
<evidence type="ECO:0000313" key="1">
    <source>
        <dbReference type="EMBL" id="ORY57353.1"/>
    </source>
</evidence>
<sequence length="245" mass="30074">MFIKNFDFSLLLSCLYKYDFITVELFRLFYPKIPQSDCKFEVFEFLTDNNKILLEKIHDSIYSINHFECIFHKTCRSLKLLKYLSESFADITKSKCSSTHLNFLLYFPFEVLKKYSNVFYRCNKLYVKCNDKYYEDFINTMCDDESINFFITHKGLESYYRNTLLNRYNFYYNDKLNYEVVDNPKFTENYIENDNSNKPYYLSYDEYIKLKEPKKYNRLNKYYIKLSKNNEFEYDFENISNLNFC</sequence>
<reference evidence="1 2" key="1">
    <citation type="submission" date="2016-08" db="EMBL/GenBank/DDBJ databases">
        <title>A Parts List for Fungal Cellulosomes Revealed by Comparative Genomics.</title>
        <authorList>
            <consortium name="DOE Joint Genome Institute"/>
            <person name="Haitjema C.H."/>
            <person name="Gilmore S.P."/>
            <person name="Henske J.K."/>
            <person name="Solomon K.V."/>
            <person name="De Groot R."/>
            <person name="Kuo A."/>
            <person name="Mondo S.J."/>
            <person name="Salamov A.A."/>
            <person name="Labutti K."/>
            <person name="Zhao Z."/>
            <person name="Chiniquy J."/>
            <person name="Barry K."/>
            <person name="Brewer H.M."/>
            <person name="Purvine S.O."/>
            <person name="Wright A.T."/>
            <person name="Boxma B."/>
            <person name="Van Alen T."/>
            <person name="Hackstein J.H."/>
            <person name="Baker S.E."/>
            <person name="Grigoriev I.V."/>
            <person name="O'Malley M.A."/>
        </authorList>
    </citation>
    <scope>NUCLEOTIDE SEQUENCE [LARGE SCALE GENOMIC DNA]</scope>
    <source>
        <strain evidence="1 2">G1</strain>
    </source>
</reference>
<keyword evidence="2" id="KW-1185">Reference proteome</keyword>